<organism evidence="3 4">
    <name type="scientific">Amycolatopsis cynarae</name>
    <dbReference type="NCBI Taxonomy" id="2995223"/>
    <lineage>
        <taxon>Bacteria</taxon>
        <taxon>Bacillati</taxon>
        <taxon>Actinomycetota</taxon>
        <taxon>Actinomycetes</taxon>
        <taxon>Pseudonocardiales</taxon>
        <taxon>Pseudonocardiaceae</taxon>
        <taxon>Amycolatopsis</taxon>
    </lineage>
</organism>
<feature type="region of interest" description="Disordered" evidence="1">
    <location>
        <begin position="211"/>
        <end position="235"/>
    </location>
</feature>
<sequence>MSAATTPERESLASVLGGRKGAVDASLPPLAFVIGWLLGGSSIGWGAVAAIAAAVLVGAFRIFREHTLRASRNAVVSLAAVVVAALVALHTGRAQDFFLIQLLSNVASALLWAASAAVRWPLLAVVVGLLLGQKTRWRKDPALLHAYSLASLTWSGQYLVRVAVYLPLWWSGQLVALGVARTVLTWPLQALTIAVSGWVLYRALPEGHPGLRLDERPPEAEAEAEREMAPPDKGD</sequence>
<protein>
    <submittedName>
        <fullName evidence="3">DUF3159 domain-containing protein</fullName>
    </submittedName>
</protein>
<gene>
    <name evidence="3" type="ORF">ORV05_36215</name>
</gene>
<keyword evidence="2" id="KW-1133">Transmembrane helix</keyword>
<keyword evidence="4" id="KW-1185">Reference proteome</keyword>
<dbReference type="EMBL" id="CP113836">
    <property type="protein sequence ID" value="WAL66223.1"/>
    <property type="molecule type" value="Genomic_DNA"/>
</dbReference>
<feature type="transmembrane region" description="Helical" evidence="2">
    <location>
        <begin position="45"/>
        <end position="63"/>
    </location>
</feature>
<proteinExistence type="predicted"/>
<accession>A0ABY7B4S3</accession>
<keyword evidence="2" id="KW-0812">Transmembrane</keyword>
<dbReference type="Pfam" id="PF11361">
    <property type="entry name" value="DUF3159"/>
    <property type="match status" value="1"/>
</dbReference>
<name>A0ABY7B4S3_9PSEU</name>
<reference evidence="3" key="1">
    <citation type="submission" date="2022-11" db="EMBL/GenBank/DDBJ databases">
        <authorList>
            <person name="Mo P."/>
        </authorList>
    </citation>
    <scope>NUCLEOTIDE SEQUENCE</scope>
    <source>
        <strain evidence="3">HUAS 11-8</strain>
    </source>
</reference>
<feature type="transmembrane region" description="Helical" evidence="2">
    <location>
        <begin position="70"/>
        <end position="89"/>
    </location>
</feature>
<evidence type="ECO:0000313" key="3">
    <source>
        <dbReference type="EMBL" id="WAL66223.1"/>
    </source>
</evidence>
<dbReference type="RefSeq" id="WP_268756360.1">
    <property type="nucleotide sequence ID" value="NZ_CP113836.1"/>
</dbReference>
<evidence type="ECO:0000256" key="1">
    <source>
        <dbReference type="SAM" id="MobiDB-lite"/>
    </source>
</evidence>
<dbReference type="InterPro" id="IPR016566">
    <property type="entry name" value="UCP010219"/>
</dbReference>
<evidence type="ECO:0000256" key="2">
    <source>
        <dbReference type="SAM" id="Phobius"/>
    </source>
</evidence>
<keyword evidence="2" id="KW-0472">Membrane</keyword>
<evidence type="ECO:0000313" key="4">
    <source>
        <dbReference type="Proteomes" id="UP001163203"/>
    </source>
</evidence>
<dbReference type="Proteomes" id="UP001163203">
    <property type="component" value="Chromosome"/>
</dbReference>
<feature type="transmembrane region" description="Helical" evidence="2">
    <location>
        <begin position="109"/>
        <end position="131"/>
    </location>
</feature>